<evidence type="ECO:0000256" key="2">
    <source>
        <dbReference type="SAM" id="MobiDB-lite"/>
    </source>
</evidence>
<dbReference type="SMART" id="SM00343">
    <property type="entry name" value="ZnF_C2HC"/>
    <property type="match status" value="1"/>
</dbReference>
<evidence type="ECO:0000256" key="1">
    <source>
        <dbReference type="PROSITE-ProRule" id="PRU00047"/>
    </source>
</evidence>
<dbReference type="Pfam" id="PF22936">
    <property type="entry name" value="Pol_BBD"/>
    <property type="match status" value="1"/>
</dbReference>
<dbReference type="GO" id="GO:0008270">
    <property type="term" value="F:zinc ion binding"/>
    <property type="evidence" value="ECO:0007669"/>
    <property type="project" value="UniProtKB-KW"/>
</dbReference>
<comment type="caution">
    <text evidence="4">The sequence shown here is derived from an EMBL/GenBank/DDBJ whole genome shotgun (WGS) entry which is preliminary data.</text>
</comment>
<gene>
    <name evidence="4" type="ORF">KIW84_041468</name>
</gene>
<keyword evidence="1" id="KW-0863">Zinc-finger</keyword>
<sequence>MASTSGTVKVGKYEIEKFNGKNDFSYWRMQMKNLLISQKLHKALAGKEKKPESMKDEDWEELDLEARATIILCLERDVAFLVNEEATTAESYENLVQTLMFVGDTLTMDETRTSLLADDLCKVATSGISSSSGREQAQGLFVTRGRTNERGQGRGRKSRSKSRAPVDKACFKCGELGHFKANCPNNRVLFKKYTNNENYSRGKQDLQEASYVSNGEDGCFSVSDQDHDISGRWMLDSGASHHMCPNRKWLTTYQSTDGEENGCKIILENGGLKGVRGSLVVMKGVRHRNLYPLIGETVTGDLAVGISGSKDQTECTRMWHMRLGHMSKKGLSLLGEKGVKGYRLWSVEDSKFVISRDVTFDEKSMVPKDGDVTISNKQVIEIESEDQPDSSRGQVENPIASEDEQEDEHDYEEVQQENTHVLQQQQQESLDTTRLKRNYKTVQKFGSDKPLRHYGQVNLVEYAL</sequence>
<protein>
    <recommendedName>
        <fullName evidence="3">CCHC-type domain-containing protein</fullName>
    </recommendedName>
</protein>
<keyword evidence="5" id="KW-1185">Reference proteome</keyword>
<organism evidence="4 5">
    <name type="scientific">Pisum sativum</name>
    <name type="common">Garden pea</name>
    <name type="synonym">Lathyrus oleraceus</name>
    <dbReference type="NCBI Taxonomy" id="3888"/>
    <lineage>
        <taxon>Eukaryota</taxon>
        <taxon>Viridiplantae</taxon>
        <taxon>Streptophyta</taxon>
        <taxon>Embryophyta</taxon>
        <taxon>Tracheophyta</taxon>
        <taxon>Spermatophyta</taxon>
        <taxon>Magnoliopsida</taxon>
        <taxon>eudicotyledons</taxon>
        <taxon>Gunneridae</taxon>
        <taxon>Pentapetalae</taxon>
        <taxon>rosids</taxon>
        <taxon>fabids</taxon>
        <taxon>Fabales</taxon>
        <taxon>Fabaceae</taxon>
        <taxon>Papilionoideae</taxon>
        <taxon>50 kb inversion clade</taxon>
        <taxon>NPAAA clade</taxon>
        <taxon>Hologalegina</taxon>
        <taxon>IRL clade</taxon>
        <taxon>Fabeae</taxon>
        <taxon>Lathyrus</taxon>
    </lineage>
</organism>
<dbReference type="AlphaFoldDB" id="A0A9D4XCN3"/>
<accession>A0A9D4XCN3</accession>
<reference evidence="4 5" key="1">
    <citation type="journal article" date="2022" name="Nat. Genet.">
        <title>Improved pea reference genome and pan-genome highlight genomic features and evolutionary characteristics.</title>
        <authorList>
            <person name="Yang T."/>
            <person name="Liu R."/>
            <person name="Luo Y."/>
            <person name="Hu S."/>
            <person name="Wang D."/>
            <person name="Wang C."/>
            <person name="Pandey M.K."/>
            <person name="Ge S."/>
            <person name="Xu Q."/>
            <person name="Li N."/>
            <person name="Li G."/>
            <person name="Huang Y."/>
            <person name="Saxena R.K."/>
            <person name="Ji Y."/>
            <person name="Li M."/>
            <person name="Yan X."/>
            <person name="He Y."/>
            <person name="Liu Y."/>
            <person name="Wang X."/>
            <person name="Xiang C."/>
            <person name="Varshney R.K."/>
            <person name="Ding H."/>
            <person name="Gao S."/>
            <person name="Zong X."/>
        </authorList>
    </citation>
    <scope>NUCLEOTIDE SEQUENCE [LARGE SCALE GENOMIC DNA]</scope>
    <source>
        <strain evidence="4 5">cv. Zhongwan 6</strain>
    </source>
</reference>
<dbReference type="InterPro" id="IPR054722">
    <property type="entry name" value="PolX-like_BBD"/>
</dbReference>
<dbReference type="Pfam" id="PF25597">
    <property type="entry name" value="SH3_retrovirus"/>
    <property type="match status" value="1"/>
</dbReference>
<dbReference type="GO" id="GO:0003676">
    <property type="term" value="F:nucleic acid binding"/>
    <property type="evidence" value="ECO:0007669"/>
    <property type="project" value="InterPro"/>
</dbReference>
<keyword evidence="1" id="KW-0862">Zinc</keyword>
<feature type="compositionally biased region" description="Polar residues" evidence="2">
    <location>
        <begin position="418"/>
        <end position="432"/>
    </location>
</feature>
<dbReference type="Proteomes" id="UP001058974">
    <property type="component" value="Chromosome 4"/>
</dbReference>
<evidence type="ECO:0000313" key="5">
    <source>
        <dbReference type="Proteomes" id="UP001058974"/>
    </source>
</evidence>
<dbReference type="SUPFAM" id="SSF57756">
    <property type="entry name" value="Retrovirus zinc finger-like domains"/>
    <property type="match status" value="1"/>
</dbReference>
<evidence type="ECO:0000313" key="4">
    <source>
        <dbReference type="EMBL" id="KAI5416410.1"/>
    </source>
</evidence>
<feature type="compositionally biased region" description="Acidic residues" evidence="2">
    <location>
        <begin position="401"/>
        <end position="415"/>
    </location>
</feature>
<dbReference type="InterPro" id="IPR001878">
    <property type="entry name" value="Znf_CCHC"/>
</dbReference>
<evidence type="ECO:0000259" key="3">
    <source>
        <dbReference type="PROSITE" id="PS50158"/>
    </source>
</evidence>
<dbReference type="PROSITE" id="PS50158">
    <property type="entry name" value="ZF_CCHC"/>
    <property type="match status" value="1"/>
</dbReference>
<feature type="region of interest" description="Disordered" evidence="2">
    <location>
        <begin position="144"/>
        <end position="163"/>
    </location>
</feature>
<dbReference type="Gene3D" id="4.10.60.10">
    <property type="entry name" value="Zinc finger, CCHC-type"/>
    <property type="match status" value="1"/>
</dbReference>
<dbReference type="EMBL" id="JAMSHJ010000004">
    <property type="protein sequence ID" value="KAI5416410.1"/>
    <property type="molecule type" value="Genomic_DNA"/>
</dbReference>
<dbReference type="InterPro" id="IPR057670">
    <property type="entry name" value="SH3_retrovirus"/>
</dbReference>
<name>A0A9D4XCN3_PEA</name>
<proteinExistence type="predicted"/>
<feature type="domain" description="CCHC-type" evidence="3">
    <location>
        <begin position="170"/>
        <end position="185"/>
    </location>
</feature>
<keyword evidence="1" id="KW-0479">Metal-binding</keyword>
<dbReference type="Gramene" id="Psat04G0146800-T1">
    <property type="protein sequence ID" value="KAI5416410.1"/>
    <property type="gene ID" value="KIW84_041468"/>
</dbReference>
<feature type="region of interest" description="Disordered" evidence="2">
    <location>
        <begin position="383"/>
        <end position="435"/>
    </location>
</feature>
<feature type="compositionally biased region" description="Basic residues" evidence="2">
    <location>
        <begin position="153"/>
        <end position="162"/>
    </location>
</feature>
<dbReference type="Pfam" id="PF00098">
    <property type="entry name" value="zf-CCHC"/>
    <property type="match status" value="1"/>
</dbReference>
<dbReference type="InterPro" id="IPR036875">
    <property type="entry name" value="Znf_CCHC_sf"/>
</dbReference>